<dbReference type="Pfam" id="PF03176">
    <property type="entry name" value="MMPL"/>
    <property type="match status" value="1"/>
</dbReference>
<evidence type="ECO:0000256" key="5">
    <source>
        <dbReference type="ARBA" id="ARBA00023136"/>
    </source>
</evidence>
<evidence type="ECO:0000256" key="1">
    <source>
        <dbReference type="ARBA" id="ARBA00004651"/>
    </source>
</evidence>
<feature type="region of interest" description="Disordered" evidence="6">
    <location>
        <begin position="122"/>
        <end position="180"/>
    </location>
</feature>
<gene>
    <name evidence="9" type="ORF">D2L64_20745</name>
</gene>
<keyword evidence="2" id="KW-1003">Cell membrane</keyword>
<keyword evidence="4 7" id="KW-1133">Transmembrane helix</keyword>
<evidence type="ECO:0000256" key="2">
    <source>
        <dbReference type="ARBA" id="ARBA00022475"/>
    </source>
</evidence>
<evidence type="ECO:0000256" key="6">
    <source>
        <dbReference type="SAM" id="MobiDB-lite"/>
    </source>
</evidence>
<evidence type="ECO:0000259" key="8">
    <source>
        <dbReference type="Pfam" id="PF03176"/>
    </source>
</evidence>
<evidence type="ECO:0000256" key="7">
    <source>
        <dbReference type="SAM" id="Phobius"/>
    </source>
</evidence>
<protein>
    <recommendedName>
        <fullName evidence="8">Membrane transport protein MMPL domain-containing protein</fullName>
    </recommendedName>
</protein>
<sequence length="222" mass="23095">MLFLLPILLTGILFGLAMEYEVFLVTRMREAYVHGVPARQAVIDGFTHSARVVAAALIMVGVFAGFTFTDDIILKTVGFALAIGVLVDAFLSACSSSPPSCSSSAGGSGGCPAGWTGSCRPWTSKARHSRSGSPQVSGGRWRRLPPLAERGVVEGRRRSHQGTTPSSLTKVPVGPPSGRVASRTGVAAAASTGRPWPPVKSVATRPGQTALTRIPVPASCRA</sequence>
<evidence type="ECO:0000313" key="9">
    <source>
        <dbReference type="EMBL" id="RIV36066.1"/>
    </source>
</evidence>
<dbReference type="Gene3D" id="1.20.1640.10">
    <property type="entry name" value="Multidrug efflux transporter AcrB transmembrane domain"/>
    <property type="match status" value="1"/>
</dbReference>
<feature type="transmembrane region" description="Helical" evidence="7">
    <location>
        <begin position="41"/>
        <end position="65"/>
    </location>
</feature>
<dbReference type="Proteomes" id="UP000283832">
    <property type="component" value="Unassembled WGS sequence"/>
</dbReference>
<dbReference type="SUPFAM" id="SSF82866">
    <property type="entry name" value="Multidrug efflux transporter AcrB transmembrane domain"/>
    <property type="match status" value="1"/>
</dbReference>
<accession>A0A418MQS3</accession>
<evidence type="ECO:0000313" key="10">
    <source>
        <dbReference type="Proteomes" id="UP000283832"/>
    </source>
</evidence>
<evidence type="ECO:0000256" key="4">
    <source>
        <dbReference type="ARBA" id="ARBA00022989"/>
    </source>
</evidence>
<dbReference type="EMBL" id="QXEC01000022">
    <property type="protein sequence ID" value="RIV36066.1"/>
    <property type="molecule type" value="Genomic_DNA"/>
</dbReference>
<dbReference type="OrthoDB" id="7051771at2"/>
<name>A0A418MQS3_9ACTN</name>
<organism evidence="9 10">
    <name type="scientific">Micromonospora radicis</name>
    <dbReference type="NCBI Taxonomy" id="1894971"/>
    <lineage>
        <taxon>Bacteria</taxon>
        <taxon>Bacillati</taxon>
        <taxon>Actinomycetota</taxon>
        <taxon>Actinomycetes</taxon>
        <taxon>Micromonosporales</taxon>
        <taxon>Micromonosporaceae</taxon>
        <taxon>Micromonospora</taxon>
    </lineage>
</organism>
<keyword evidence="10" id="KW-1185">Reference proteome</keyword>
<dbReference type="PANTHER" id="PTHR33406">
    <property type="entry name" value="MEMBRANE PROTEIN MJ1562-RELATED"/>
    <property type="match status" value="1"/>
</dbReference>
<keyword evidence="5 7" id="KW-0472">Membrane</keyword>
<comment type="caution">
    <text evidence="9">The sequence shown here is derived from an EMBL/GenBank/DDBJ whole genome shotgun (WGS) entry which is preliminary data.</text>
</comment>
<evidence type="ECO:0000256" key="3">
    <source>
        <dbReference type="ARBA" id="ARBA00022692"/>
    </source>
</evidence>
<dbReference type="PANTHER" id="PTHR33406:SF13">
    <property type="entry name" value="MEMBRANE PROTEIN YDFJ"/>
    <property type="match status" value="1"/>
</dbReference>
<proteinExistence type="predicted"/>
<dbReference type="InterPro" id="IPR050545">
    <property type="entry name" value="Mycobact_MmpL"/>
</dbReference>
<dbReference type="AlphaFoldDB" id="A0A418MQS3"/>
<dbReference type="GO" id="GO:0005886">
    <property type="term" value="C:plasma membrane"/>
    <property type="evidence" value="ECO:0007669"/>
    <property type="project" value="UniProtKB-SubCell"/>
</dbReference>
<keyword evidence="3 7" id="KW-0812">Transmembrane</keyword>
<dbReference type="InterPro" id="IPR004869">
    <property type="entry name" value="MMPL_dom"/>
</dbReference>
<feature type="domain" description="Membrane transport protein MMPL" evidence="8">
    <location>
        <begin position="6"/>
        <end position="109"/>
    </location>
</feature>
<comment type="subcellular location">
    <subcellularLocation>
        <location evidence="1">Cell membrane</location>
        <topology evidence="1">Multi-pass membrane protein</topology>
    </subcellularLocation>
</comment>
<reference evidence="9 10" key="1">
    <citation type="submission" date="2018-08" db="EMBL/GenBank/DDBJ databases">
        <title>Jishengella sp. nov., isolated from a root of Azadirachta indica A. Juss. var. siamensis Valenton.</title>
        <authorList>
            <person name="Kuncharoen N."/>
            <person name="Tanasupawat S."/>
            <person name="Kudo T."/>
            <person name="Ohkuma M."/>
        </authorList>
    </citation>
    <scope>NUCLEOTIDE SEQUENCE [LARGE SCALE GENOMIC DNA]</scope>
    <source>
        <strain evidence="9 10">AZ1-13</strain>
    </source>
</reference>